<feature type="region of interest" description="Disordered" evidence="3">
    <location>
        <begin position="112"/>
        <end position="133"/>
    </location>
</feature>
<dbReference type="RefSeq" id="WP_062284984.1">
    <property type="nucleotide sequence ID" value="NZ_LTBC01000010.1"/>
</dbReference>
<keyword evidence="2" id="KW-0067">ATP-binding</keyword>
<dbReference type="SUPFAM" id="SSF52540">
    <property type="entry name" value="P-loop containing nucleoside triphosphate hydrolases"/>
    <property type="match status" value="1"/>
</dbReference>
<reference evidence="5 6" key="1">
    <citation type="submission" date="2016-02" db="EMBL/GenBank/DDBJ databases">
        <title>Genome sequence of Moorella mulderi DSM 14980.</title>
        <authorList>
            <person name="Poehlein A."/>
            <person name="Daniel R."/>
        </authorList>
    </citation>
    <scope>NUCLEOTIDE SEQUENCE [LARGE SCALE GENOMIC DNA]</scope>
    <source>
        <strain evidence="5 6">DSM 14980</strain>
    </source>
</reference>
<dbReference type="InterPro" id="IPR027417">
    <property type="entry name" value="P-loop_NTPase"/>
</dbReference>
<keyword evidence="1" id="KW-0547">Nucleotide-binding</keyword>
<dbReference type="GO" id="GO:0009898">
    <property type="term" value="C:cytoplasmic side of plasma membrane"/>
    <property type="evidence" value="ECO:0007669"/>
    <property type="project" value="TreeGrafter"/>
</dbReference>
<dbReference type="GO" id="GO:0051782">
    <property type="term" value="P:negative regulation of cell division"/>
    <property type="evidence" value="ECO:0007669"/>
    <property type="project" value="TreeGrafter"/>
</dbReference>
<comment type="caution">
    <text evidence="5">The sequence shown here is derived from an EMBL/GenBank/DDBJ whole genome shotgun (WGS) entry which is preliminary data.</text>
</comment>
<dbReference type="AlphaFoldDB" id="A0A151AVC2"/>
<dbReference type="EMBL" id="LTBC01000010">
    <property type="protein sequence ID" value="KYH31551.1"/>
    <property type="molecule type" value="Genomic_DNA"/>
</dbReference>
<dbReference type="Proteomes" id="UP000075670">
    <property type="component" value="Unassembled WGS sequence"/>
</dbReference>
<dbReference type="OrthoDB" id="1787531at2"/>
<gene>
    <name evidence="5" type="primary">minD_4</name>
    <name evidence="5" type="ORF">MOMUL_22910</name>
</gene>
<evidence type="ECO:0000256" key="2">
    <source>
        <dbReference type="ARBA" id="ARBA00022840"/>
    </source>
</evidence>
<keyword evidence="6" id="KW-1185">Reference proteome</keyword>
<evidence type="ECO:0000256" key="3">
    <source>
        <dbReference type="SAM" id="MobiDB-lite"/>
    </source>
</evidence>
<dbReference type="PANTHER" id="PTHR43384">
    <property type="entry name" value="SEPTUM SITE-DETERMINING PROTEIN MIND HOMOLOG, CHLOROPLASTIC-RELATED"/>
    <property type="match status" value="1"/>
</dbReference>
<dbReference type="GO" id="GO:0005829">
    <property type="term" value="C:cytosol"/>
    <property type="evidence" value="ECO:0007669"/>
    <property type="project" value="TreeGrafter"/>
</dbReference>
<name>A0A151AVC2_9FIRM</name>
<organism evidence="5 6">
    <name type="scientific">Moorella mulderi DSM 14980</name>
    <dbReference type="NCBI Taxonomy" id="1122241"/>
    <lineage>
        <taxon>Bacteria</taxon>
        <taxon>Bacillati</taxon>
        <taxon>Bacillota</taxon>
        <taxon>Clostridia</taxon>
        <taxon>Neomoorellales</taxon>
        <taxon>Neomoorellaceae</taxon>
        <taxon>Neomoorella</taxon>
    </lineage>
</organism>
<evidence type="ECO:0000313" key="6">
    <source>
        <dbReference type="Proteomes" id="UP000075670"/>
    </source>
</evidence>
<dbReference type="Gene3D" id="3.40.50.300">
    <property type="entry name" value="P-loop containing nucleotide triphosphate hydrolases"/>
    <property type="match status" value="1"/>
</dbReference>
<dbReference type="PANTHER" id="PTHR43384:SF6">
    <property type="entry name" value="SEPTUM SITE-DETERMINING PROTEIN MIND HOMOLOG, CHLOROPLASTIC"/>
    <property type="match status" value="1"/>
</dbReference>
<dbReference type="GO" id="GO:0016887">
    <property type="term" value="F:ATP hydrolysis activity"/>
    <property type="evidence" value="ECO:0007669"/>
    <property type="project" value="TreeGrafter"/>
</dbReference>
<proteinExistence type="predicted"/>
<dbReference type="GO" id="GO:0005524">
    <property type="term" value="F:ATP binding"/>
    <property type="evidence" value="ECO:0007669"/>
    <property type="project" value="UniProtKB-KW"/>
</dbReference>
<dbReference type="InterPro" id="IPR050625">
    <property type="entry name" value="ParA/MinD_ATPase"/>
</dbReference>
<dbReference type="Pfam" id="PF01656">
    <property type="entry name" value="CbiA"/>
    <property type="match status" value="1"/>
</dbReference>
<sequence>MWLQKFLAQLKHKGKLKKGREGVNERNPCRIYTVGDIGITIPGARAWDGGEIPPSAKLIFLAPQEEAGPGKIPPEAKVYIVGHGLAAWRLAVSKGLPAITPEKALALAGEITSQENSGDQAQPNFGSTRSTGKENKKGTIIVVYSSKTSVGKTSATANLGTMLAKEGKKVCLVDADPGGRTLTSLALGIATTGDIASPQKIPWGLDLVPSLPDSPALGITEAKNSIRKLAGDYDFILVDAPGRLELPLYTRAFLETAVETAGHIILMASCDHAAVAAVRAFVAGKMDELHIRPVTRLVVNQTQPLPPLKPQEVAKRVGLELTGIIPHDHLVDRMFAEGKPIPLMRLGRKGSAFLNALQELRTKGVC</sequence>
<feature type="compositionally biased region" description="Polar residues" evidence="3">
    <location>
        <begin position="112"/>
        <end position="130"/>
    </location>
</feature>
<protein>
    <submittedName>
        <fullName evidence="5">Septum site-determining protein MinD</fullName>
    </submittedName>
</protein>
<evidence type="ECO:0000259" key="4">
    <source>
        <dbReference type="Pfam" id="PF01656"/>
    </source>
</evidence>
<accession>A0A151AVC2</accession>
<dbReference type="InterPro" id="IPR002586">
    <property type="entry name" value="CobQ/CobB/MinD/ParA_Nub-bd_dom"/>
</dbReference>
<evidence type="ECO:0000313" key="5">
    <source>
        <dbReference type="EMBL" id="KYH31551.1"/>
    </source>
</evidence>
<feature type="domain" description="CobQ/CobB/MinD/ParA nucleotide binding" evidence="4">
    <location>
        <begin position="141"/>
        <end position="341"/>
    </location>
</feature>
<dbReference type="PATRIC" id="fig|1122241.3.peg.2435"/>
<evidence type="ECO:0000256" key="1">
    <source>
        <dbReference type="ARBA" id="ARBA00022741"/>
    </source>
</evidence>